<dbReference type="InterPro" id="IPR000871">
    <property type="entry name" value="Beta-lactam_class-A"/>
</dbReference>
<keyword evidence="3" id="KW-0378">Hydrolase</keyword>
<dbReference type="GO" id="GO:0030655">
    <property type="term" value="P:beta-lactam antibiotic catabolic process"/>
    <property type="evidence" value="ECO:0007669"/>
    <property type="project" value="InterPro"/>
</dbReference>
<dbReference type="Proteomes" id="UP000001572">
    <property type="component" value="Chromosome"/>
</dbReference>
<gene>
    <name evidence="6" type="ordered locus">Amet_2066</name>
</gene>
<dbReference type="Pfam" id="PF00877">
    <property type="entry name" value="NLPC_P60"/>
    <property type="match status" value="1"/>
</dbReference>
<organism evidence="6 7">
    <name type="scientific">Alkaliphilus metalliredigens (strain QYMF)</name>
    <dbReference type="NCBI Taxonomy" id="293826"/>
    <lineage>
        <taxon>Bacteria</taxon>
        <taxon>Bacillati</taxon>
        <taxon>Bacillota</taxon>
        <taxon>Clostridia</taxon>
        <taxon>Peptostreptococcales</taxon>
        <taxon>Natronincolaceae</taxon>
        <taxon>Alkaliphilus</taxon>
    </lineage>
</organism>
<dbReference type="InterPro" id="IPR045155">
    <property type="entry name" value="Beta-lactam_cat"/>
</dbReference>
<keyword evidence="7" id="KW-1185">Reference proteome</keyword>
<dbReference type="SUPFAM" id="SSF56601">
    <property type="entry name" value="beta-lactamase/transpeptidase-like"/>
    <property type="match status" value="1"/>
</dbReference>
<dbReference type="HOGENOM" id="CLU_504027_0_0_9"/>
<dbReference type="GO" id="GO:0006508">
    <property type="term" value="P:proteolysis"/>
    <property type="evidence" value="ECO:0007669"/>
    <property type="project" value="UniProtKB-KW"/>
</dbReference>
<dbReference type="InterPro" id="IPR038765">
    <property type="entry name" value="Papain-like_cys_pep_sf"/>
</dbReference>
<accession>A6TPV9</accession>
<dbReference type="RefSeq" id="WP_012063207.1">
    <property type="nucleotide sequence ID" value="NC_009633.1"/>
</dbReference>
<evidence type="ECO:0000256" key="3">
    <source>
        <dbReference type="ARBA" id="ARBA00022801"/>
    </source>
</evidence>
<reference evidence="7" key="1">
    <citation type="journal article" date="2016" name="Genome Announc.">
        <title>Complete genome sequence of Alkaliphilus metalliredigens strain QYMF, an alkaliphilic and metal-reducing bacterium isolated from borax-contaminated leachate ponds.</title>
        <authorList>
            <person name="Hwang C."/>
            <person name="Copeland A."/>
            <person name="Lucas S."/>
            <person name="Lapidus A."/>
            <person name="Barry K."/>
            <person name="Detter J.C."/>
            <person name="Glavina Del Rio T."/>
            <person name="Hammon N."/>
            <person name="Israni S."/>
            <person name="Dalin E."/>
            <person name="Tice H."/>
            <person name="Pitluck S."/>
            <person name="Chertkov O."/>
            <person name="Brettin T."/>
            <person name="Bruce D."/>
            <person name="Han C."/>
            <person name="Schmutz J."/>
            <person name="Larimer F."/>
            <person name="Land M.L."/>
            <person name="Hauser L."/>
            <person name="Kyrpides N."/>
            <person name="Mikhailova N."/>
            <person name="Ye Q."/>
            <person name="Zhou J."/>
            <person name="Richardson P."/>
            <person name="Fields M.W."/>
        </authorList>
    </citation>
    <scope>NUCLEOTIDE SEQUENCE [LARGE SCALE GENOMIC DNA]</scope>
    <source>
        <strain evidence="7">QYMF</strain>
    </source>
</reference>
<dbReference type="Gene3D" id="3.40.710.10">
    <property type="entry name" value="DD-peptidase/beta-lactamase superfamily"/>
    <property type="match status" value="1"/>
</dbReference>
<proteinExistence type="inferred from homology"/>
<dbReference type="SUPFAM" id="SSF54001">
    <property type="entry name" value="Cysteine proteinases"/>
    <property type="match status" value="1"/>
</dbReference>
<keyword evidence="2" id="KW-0645">Protease</keyword>
<dbReference type="PROSITE" id="PS51935">
    <property type="entry name" value="NLPC_P60"/>
    <property type="match status" value="1"/>
</dbReference>
<dbReference type="Gene3D" id="3.90.1720.10">
    <property type="entry name" value="endopeptidase domain like (from Nostoc punctiforme)"/>
    <property type="match status" value="1"/>
</dbReference>
<dbReference type="STRING" id="293826.Amet_2066"/>
<evidence type="ECO:0000259" key="5">
    <source>
        <dbReference type="PROSITE" id="PS51935"/>
    </source>
</evidence>
<keyword evidence="4" id="KW-0788">Thiol protease</keyword>
<dbReference type="OrthoDB" id="9808890at2"/>
<evidence type="ECO:0000256" key="1">
    <source>
        <dbReference type="ARBA" id="ARBA00007074"/>
    </source>
</evidence>
<dbReference type="eggNOG" id="COG2367">
    <property type="taxonomic scope" value="Bacteria"/>
</dbReference>
<evidence type="ECO:0000256" key="2">
    <source>
        <dbReference type="ARBA" id="ARBA00022670"/>
    </source>
</evidence>
<evidence type="ECO:0000313" key="7">
    <source>
        <dbReference type="Proteomes" id="UP000001572"/>
    </source>
</evidence>
<dbReference type="GO" id="GO:0008800">
    <property type="term" value="F:beta-lactamase activity"/>
    <property type="evidence" value="ECO:0007669"/>
    <property type="project" value="InterPro"/>
</dbReference>
<evidence type="ECO:0000313" key="6">
    <source>
        <dbReference type="EMBL" id="ABR48227.1"/>
    </source>
</evidence>
<dbReference type="GO" id="GO:0046677">
    <property type="term" value="P:response to antibiotic"/>
    <property type="evidence" value="ECO:0007669"/>
    <property type="project" value="InterPro"/>
</dbReference>
<protein>
    <submittedName>
        <fullName evidence="6">NLP/P60 protein</fullName>
    </submittedName>
</protein>
<dbReference type="KEGG" id="amt:Amet_2066"/>
<evidence type="ECO:0000256" key="4">
    <source>
        <dbReference type="ARBA" id="ARBA00022807"/>
    </source>
</evidence>
<dbReference type="EMBL" id="CP000724">
    <property type="protein sequence ID" value="ABR48227.1"/>
    <property type="molecule type" value="Genomic_DNA"/>
</dbReference>
<dbReference type="Gene3D" id="2.30.30.40">
    <property type="entry name" value="SH3 Domains"/>
    <property type="match status" value="2"/>
</dbReference>
<dbReference type="InterPro" id="IPR000064">
    <property type="entry name" value="NLP_P60_dom"/>
</dbReference>
<comment type="similarity">
    <text evidence="1">Belongs to the peptidase C40 family.</text>
</comment>
<dbReference type="Pfam" id="PF13354">
    <property type="entry name" value="Beta-lactamase2"/>
    <property type="match status" value="1"/>
</dbReference>
<dbReference type="PANTHER" id="PTHR35333">
    <property type="entry name" value="BETA-LACTAMASE"/>
    <property type="match status" value="1"/>
</dbReference>
<dbReference type="GO" id="GO:0008234">
    <property type="term" value="F:cysteine-type peptidase activity"/>
    <property type="evidence" value="ECO:0007669"/>
    <property type="project" value="UniProtKB-KW"/>
</dbReference>
<dbReference type="AlphaFoldDB" id="A6TPV9"/>
<dbReference type="PANTHER" id="PTHR35333:SF3">
    <property type="entry name" value="BETA-LACTAMASE-TYPE TRANSPEPTIDASE FOLD CONTAINING PROTEIN"/>
    <property type="match status" value="1"/>
</dbReference>
<dbReference type="InterPro" id="IPR012338">
    <property type="entry name" value="Beta-lactam/transpept-like"/>
</dbReference>
<dbReference type="eggNOG" id="COG0791">
    <property type="taxonomic scope" value="Bacteria"/>
</dbReference>
<name>A6TPV9_ALKMQ</name>
<feature type="domain" description="NlpC/P60" evidence="5">
    <location>
        <begin position="408"/>
        <end position="527"/>
    </location>
</feature>
<sequence length="540" mass="61026">MLKEQILEVLMETEAQVSVSIKDMSRNQWVIRLNDTHKMPSASIIKLLIMIEAFCQVEEKKFQLNQSLTIPKQDQIPHSMTTDLEENTFQFVDLVQLMITVSDNTATNVLIDLLGFENINQRAEKLGLKETVLSRKMLDFKAAKEGRQNLTHGEDAIRMMELIVTEQAASPPMCRRMMDILFNQQDREMLRRFIPKKVKVAHKTGDLPNLNHDVGWVLLSDMSYLIGVFVNGAADNLEAKTIIGKISKLAYDYFSNQSPALALVKSTTAPIQLKPAPDSEMADEAIAGMVVSRLKDSGGGWHLIRTDYGYEGYLHQRHMIMDEERAAYWKERAQDVIIKASADVLAGPRYQYHVKQTLVRGSRIILTGRESEEWTEVERPGGDKGWIRKDFAQPYLYPTNDPSNGEEQLLRKKLVQTALSYQGSQYRWGGRTPIGLDCSGLTSISYLLNGLLIYRDAVLKETFLNPISLEEIKPADLIYFPGHIAMYIGGDKYIHSRASANGVIINSLNPEHGDYDGPLKESITGVGTIFRQKEAGEWVQ</sequence>